<dbReference type="Pfam" id="PF24859">
    <property type="entry name" value="FdhE_central"/>
    <property type="match status" value="1"/>
</dbReference>
<dbReference type="SUPFAM" id="SSF144020">
    <property type="entry name" value="FdhE-like"/>
    <property type="match status" value="1"/>
</dbReference>
<dbReference type="InterPro" id="IPR056797">
    <property type="entry name" value="FdhE_central"/>
</dbReference>
<gene>
    <name evidence="2" type="primary">fdhE</name>
    <name evidence="2" type="ORF">ERS852385_00900</name>
</gene>
<sequence length="312" mass="34605">MMEKNRKDCQATWQDYFAQHGYLEQTAGWQLALEGLLGEALMPVAFPEKASWKAMTKDGLPLLQHSALQKHMAEAAAASFGRVISELLASEQLTMPDGLHQSLALMRTFTDTPEEAAAFFALLLQQADARIHAFAEARGLHETGLRLLGGAVVDALVPAEAKDAAVWEEIGWKRNYCPVCGRPPVLAVLRKEQQGRARFLVCDGCHTVWPYARVGCAYCGNQDLEKMKVLEPEGEEEMRLDVCEECHTYLKTYQGGKQMDPKAPDGPDASEIIYRYDWATLHLDLLAQEQGLVKRGSVLLAAAPVFDEGEEK</sequence>
<evidence type="ECO:0000313" key="3">
    <source>
        <dbReference type="Proteomes" id="UP000095546"/>
    </source>
</evidence>
<dbReference type="Proteomes" id="UP000095546">
    <property type="component" value="Unassembled WGS sequence"/>
</dbReference>
<protein>
    <submittedName>
        <fullName evidence="2">Formate dehydrogenase accessory protein FdhE</fullName>
    </submittedName>
</protein>
<dbReference type="EMBL" id="CYYU01000004">
    <property type="protein sequence ID" value="CUN61108.1"/>
    <property type="molecule type" value="Genomic_DNA"/>
</dbReference>
<dbReference type="GO" id="GO:0005829">
    <property type="term" value="C:cytosol"/>
    <property type="evidence" value="ECO:0007669"/>
    <property type="project" value="TreeGrafter"/>
</dbReference>
<dbReference type="eggNOG" id="COG3058">
    <property type="taxonomic scope" value="Bacteria"/>
</dbReference>
<evidence type="ECO:0000313" key="2">
    <source>
        <dbReference type="EMBL" id="CUN61108.1"/>
    </source>
</evidence>
<reference evidence="2 3" key="1">
    <citation type="submission" date="2015-09" db="EMBL/GenBank/DDBJ databases">
        <authorList>
            <consortium name="Pathogen Informatics"/>
        </authorList>
    </citation>
    <scope>NUCLEOTIDE SEQUENCE [LARGE SCALE GENOMIC DNA]</scope>
    <source>
        <strain evidence="2 3">2789STDY5608828</strain>
    </source>
</reference>
<proteinExistence type="predicted"/>
<name>A0A173YE90_9FIRM</name>
<dbReference type="OrthoDB" id="9811074at2"/>
<accession>A0A173YE90</accession>
<dbReference type="PANTHER" id="PTHR37689">
    <property type="entry name" value="PROTEIN FDHE"/>
    <property type="match status" value="1"/>
</dbReference>
<keyword evidence="3" id="KW-1185">Reference proteome</keyword>
<dbReference type="Gene3D" id="3.90.1670.10">
    <property type="entry name" value="FdhE-like domain"/>
    <property type="match status" value="1"/>
</dbReference>
<dbReference type="InterPro" id="IPR024064">
    <property type="entry name" value="FdhE-like_sf"/>
</dbReference>
<dbReference type="GO" id="GO:0051604">
    <property type="term" value="P:protein maturation"/>
    <property type="evidence" value="ECO:0007669"/>
    <property type="project" value="TreeGrafter"/>
</dbReference>
<dbReference type="InterPro" id="IPR006452">
    <property type="entry name" value="Formate_DH_accessory"/>
</dbReference>
<dbReference type="PANTHER" id="PTHR37689:SF1">
    <property type="entry name" value="PROTEIN FDHE"/>
    <property type="match status" value="1"/>
</dbReference>
<dbReference type="CDD" id="cd16341">
    <property type="entry name" value="FdhE"/>
    <property type="match status" value="1"/>
</dbReference>
<dbReference type="AlphaFoldDB" id="A0A173YE90"/>
<organism evidence="2 3">
    <name type="scientific">Mitsuokella jalaludinii</name>
    <dbReference type="NCBI Taxonomy" id="187979"/>
    <lineage>
        <taxon>Bacteria</taxon>
        <taxon>Bacillati</taxon>
        <taxon>Bacillota</taxon>
        <taxon>Negativicutes</taxon>
        <taxon>Selenomonadales</taxon>
        <taxon>Selenomonadaceae</taxon>
        <taxon>Mitsuokella</taxon>
    </lineage>
</organism>
<dbReference type="GO" id="GO:0008199">
    <property type="term" value="F:ferric iron binding"/>
    <property type="evidence" value="ECO:0007669"/>
    <property type="project" value="TreeGrafter"/>
</dbReference>
<evidence type="ECO:0000259" key="1">
    <source>
        <dbReference type="Pfam" id="PF24859"/>
    </source>
</evidence>
<dbReference type="STRING" id="187979.ERS852385_00900"/>
<feature type="domain" description="FdhE central" evidence="1">
    <location>
        <begin position="176"/>
        <end position="213"/>
    </location>
</feature>